<dbReference type="AlphaFoldDB" id="A0A2T4YYY5"/>
<organism evidence="9 10">
    <name type="scientific">Phreatobacter oligotrophus</name>
    <dbReference type="NCBI Taxonomy" id="1122261"/>
    <lineage>
        <taxon>Bacteria</taxon>
        <taxon>Pseudomonadati</taxon>
        <taxon>Pseudomonadota</taxon>
        <taxon>Alphaproteobacteria</taxon>
        <taxon>Hyphomicrobiales</taxon>
        <taxon>Phreatobacteraceae</taxon>
        <taxon>Phreatobacter</taxon>
    </lineage>
</organism>
<proteinExistence type="predicted"/>
<evidence type="ECO:0000256" key="6">
    <source>
        <dbReference type="ARBA" id="ARBA00023136"/>
    </source>
</evidence>
<evidence type="ECO:0000313" key="10">
    <source>
        <dbReference type="Proteomes" id="UP000241808"/>
    </source>
</evidence>
<keyword evidence="9" id="KW-0645">Protease</keyword>
<feature type="transmembrane region" description="Helical" evidence="7">
    <location>
        <begin position="148"/>
        <end position="167"/>
    </location>
</feature>
<evidence type="ECO:0000256" key="2">
    <source>
        <dbReference type="ARBA" id="ARBA00022475"/>
    </source>
</evidence>
<evidence type="ECO:0000313" key="9">
    <source>
        <dbReference type="EMBL" id="PTM51896.1"/>
    </source>
</evidence>
<gene>
    <name evidence="9" type="ORF">C8P69_109184</name>
</gene>
<keyword evidence="5 7" id="KW-1133">Transmembrane helix</keyword>
<dbReference type="Proteomes" id="UP000241808">
    <property type="component" value="Unassembled WGS sequence"/>
</dbReference>
<reference evidence="9 10" key="1">
    <citation type="submission" date="2018-04" db="EMBL/GenBank/DDBJ databases">
        <title>Genomic Encyclopedia of Archaeal and Bacterial Type Strains, Phase II (KMG-II): from individual species to whole genera.</title>
        <authorList>
            <person name="Goeker M."/>
        </authorList>
    </citation>
    <scope>NUCLEOTIDE SEQUENCE [LARGE SCALE GENOMIC DNA]</scope>
    <source>
        <strain evidence="9 10">DSM 25521</strain>
    </source>
</reference>
<dbReference type="RefSeq" id="WP_245902127.1">
    <property type="nucleotide sequence ID" value="NZ_PZZL01000009.1"/>
</dbReference>
<feature type="transmembrane region" description="Helical" evidence="7">
    <location>
        <begin position="124"/>
        <end position="142"/>
    </location>
</feature>
<evidence type="ECO:0000256" key="5">
    <source>
        <dbReference type="ARBA" id="ARBA00022989"/>
    </source>
</evidence>
<keyword evidence="3" id="KW-0997">Cell inner membrane</keyword>
<evidence type="ECO:0000256" key="4">
    <source>
        <dbReference type="ARBA" id="ARBA00022692"/>
    </source>
</evidence>
<dbReference type="GO" id="GO:0004252">
    <property type="term" value="F:serine-type endopeptidase activity"/>
    <property type="evidence" value="ECO:0007669"/>
    <property type="project" value="InterPro"/>
</dbReference>
<dbReference type="PANTHER" id="PTHR43066">
    <property type="entry name" value="RHOMBOID-RELATED PROTEIN"/>
    <property type="match status" value="1"/>
</dbReference>
<keyword evidence="2" id="KW-1003">Cell membrane</keyword>
<keyword evidence="10" id="KW-1185">Reference proteome</keyword>
<dbReference type="GO" id="GO:0006508">
    <property type="term" value="P:proteolysis"/>
    <property type="evidence" value="ECO:0007669"/>
    <property type="project" value="UniProtKB-KW"/>
</dbReference>
<dbReference type="EMBL" id="PZZL01000009">
    <property type="protein sequence ID" value="PTM51896.1"/>
    <property type="molecule type" value="Genomic_DNA"/>
</dbReference>
<evidence type="ECO:0000256" key="7">
    <source>
        <dbReference type="SAM" id="Phobius"/>
    </source>
</evidence>
<dbReference type="InterPro" id="IPR035952">
    <property type="entry name" value="Rhomboid-like_sf"/>
</dbReference>
<name>A0A2T4YYY5_9HYPH</name>
<dbReference type="PANTHER" id="PTHR43066:SF26">
    <property type="entry name" value="RHOMBOID PROTEASE GLPG"/>
    <property type="match status" value="1"/>
</dbReference>
<keyword evidence="4 7" id="KW-0812">Transmembrane</keyword>
<dbReference type="GO" id="GO:0016020">
    <property type="term" value="C:membrane"/>
    <property type="evidence" value="ECO:0007669"/>
    <property type="project" value="UniProtKB-SubCell"/>
</dbReference>
<dbReference type="InterPro" id="IPR022764">
    <property type="entry name" value="Peptidase_S54_rhomboid_dom"/>
</dbReference>
<keyword evidence="6 7" id="KW-0472">Membrane</keyword>
<sequence>MAGRDAARYLRTMFLPLADNNPYRRIAQPYVTFTLIGLNVAIFLLTTGFVPAESAQANALGLGLIPAIFTDGAMLAPNLQVVPSWATWLTYMFMHAGWMHLIGNMLFLWVFADNVEDAMGHARFLAFYLICGLFGGAVHLFVNAGSQAPLVGASGAISGVLAAYLLLFPRVRVFGLVFNIIPLSIPVWLALGTWVVLQIVHLVTSHGGATAWWAHVGGLVAGAALVGVMKQRDAQLFSHERVLAVTVPRIPLRRS</sequence>
<dbReference type="SUPFAM" id="SSF144091">
    <property type="entry name" value="Rhomboid-like"/>
    <property type="match status" value="1"/>
</dbReference>
<evidence type="ECO:0000259" key="8">
    <source>
        <dbReference type="Pfam" id="PF01694"/>
    </source>
</evidence>
<feature type="transmembrane region" description="Helical" evidence="7">
    <location>
        <begin position="30"/>
        <end position="50"/>
    </location>
</feature>
<keyword evidence="9" id="KW-0378">Hydrolase</keyword>
<feature type="transmembrane region" description="Helical" evidence="7">
    <location>
        <begin position="174"/>
        <end position="200"/>
    </location>
</feature>
<comment type="caution">
    <text evidence="9">The sequence shown here is derived from an EMBL/GenBank/DDBJ whole genome shotgun (WGS) entry which is preliminary data.</text>
</comment>
<dbReference type="Pfam" id="PF01694">
    <property type="entry name" value="Rhomboid"/>
    <property type="match status" value="1"/>
</dbReference>
<dbReference type="Gene3D" id="1.20.1540.10">
    <property type="entry name" value="Rhomboid-like"/>
    <property type="match status" value="1"/>
</dbReference>
<comment type="subcellular location">
    <subcellularLocation>
        <location evidence="1">Membrane</location>
        <topology evidence="1">Multi-pass membrane protein</topology>
    </subcellularLocation>
</comment>
<feature type="transmembrane region" description="Helical" evidence="7">
    <location>
        <begin position="88"/>
        <end position="112"/>
    </location>
</feature>
<evidence type="ECO:0000256" key="1">
    <source>
        <dbReference type="ARBA" id="ARBA00004141"/>
    </source>
</evidence>
<feature type="domain" description="Peptidase S54 rhomboid" evidence="8">
    <location>
        <begin position="84"/>
        <end position="229"/>
    </location>
</feature>
<protein>
    <submittedName>
        <fullName evidence="9">Membrane associated rhomboid family serine protease</fullName>
    </submittedName>
</protein>
<accession>A0A2T4YYY5</accession>
<feature type="transmembrane region" description="Helical" evidence="7">
    <location>
        <begin position="212"/>
        <end position="229"/>
    </location>
</feature>
<evidence type="ECO:0000256" key="3">
    <source>
        <dbReference type="ARBA" id="ARBA00022519"/>
    </source>
</evidence>